<accession>A0A4S2MWA1</accession>
<evidence type="ECO:0000256" key="4">
    <source>
        <dbReference type="ARBA" id="ARBA00023163"/>
    </source>
</evidence>
<keyword evidence="5" id="KW-0539">Nucleus</keyword>
<keyword evidence="8" id="KW-1185">Reference proteome</keyword>
<feature type="compositionally biased region" description="Low complexity" evidence="6">
    <location>
        <begin position="31"/>
        <end position="42"/>
    </location>
</feature>
<sequence>MAPDTLTSSVQVSGVSTARVPRAGTPLGAKPTSSIISSPINPRLTPRSRRYGLPPDRESNSSLSDNEQPDSEAETERLHISPQKVRPKMLVQHSGSSSTTTLAVDASPTKQVIVPSKTAENSPRSPTPRGTAKKRKREENGSSSVRQLSEDVEERPSGGLPPKKKIHASSNTPESEETTETTLPHSNGVNANPTEDNGTNAESGAVVEDEQPAINDQTAQQPVSTETPNTEEQAEEVAPTHADDEAGETGEAQHEDEDEAERARCKKAAMEDLAEIERIFAKLKDSIYDEKMRKVKFELKLLEEGTHPEFVAQKQCIDERLTEKRRLADAQYAFAMKSLETATRVSKAQIHSQYFQRARQVREDSLYTCSELWYHIQRERRAGDSVVPEYTYRIPDRKSTRVKQRMQYNWEVQILAGMQKHVGFPAAPEVGGATEEEMVEDLEALGIAPRPSVPSAAPTGIMRGEDVPERASPFHWPPAQPSPDSPGTHTSAPHSHAHRHVHHHHRPHSSAAIPRQPVSDPAPTASRRTSGMTSSFGSQPASVSLSSILQQSENGSVKMEGFAPQGSFSGYRPSEQFPSFQSGQRPLNSHSQHIYSRPINQQSHTEGRHHPKESDISSFGRSSDGGVISEASQTGLNPPISLRPVGRGYS</sequence>
<feature type="compositionally biased region" description="Basic residues" evidence="6">
    <location>
        <begin position="495"/>
        <end position="508"/>
    </location>
</feature>
<feature type="compositionally biased region" description="Polar residues" evidence="6">
    <location>
        <begin position="183"/>
        <end position="202"/>
    </location>
</feature>
<organism evidence="7 8">
    <name type="scientific">Ascodesmis nigricans</name>
    <dbReference type="NCBI Taxonomy" id="341454"/>
    <lineage>
        <taxon>Eukaryota</taxon>
        <taxon>Fungi</taxon>
        <taxon>Dikarya</taxon>
        <taxon>Ascomycota</taxon>
        <taxon>Pezizomycotina</taxon>
        <taxon>Pezizomycetes</taxon>
        <taxon>Pezizales</taxon>
        <taxon>Ascodesmidaceae</taxon>
        <taxon>Ascodesmis</taxon>
    </lineage>
</organism>
<evidence type="ECO:0000256" key="1">
    <source>
        <dbReference type="ARBA" id="ARBA00004123"/>
    </source>
</evidence>
<dbReference type="SMART" id="SM01401">
    <property type="entry name" value="Sds3"/>
    <property type="match status" value="1"/>
</dbReference>
<feature type="compositionally biased region" description="Basic and acidic residues" evidence="6">
    <location>
        <begin position="605"/>
        <end position="615"/>
    </location>
</feature>
<dbReference type="GO" id="GO:0005654">
    <property type="term" value="C:nucleoplasm"/>
    <property type="evidence" value="ECO:0007669"/>
    <property type="project" value="UniProtKB-ARBA"/>
</dbReference>
<gene>
    <name evidence="7" type="ORF">EX30DRAFT_44600</name>
</gene>
<dbReference type="Pfam" id="PF08598">
    <property type="entry name" value="Sds3"/>
    <property type="match status" value="1"/>
</dbReference>
<protein>
    <recommendedName>
        <fullName evidence="9">Transcriptional regulatory protein DEP1</fullName>
    </recommendedName>
</protein>
<feature type="compositionally biased region" description="Polar residues" evidence="6">
    <location>
        <begin position="1"/>
        <end position="16"/>
    </location>
</feature>
<evidence type="ECO:0000313" key="7">
    <source>
        <dbReference type="EMBL" id="TGZ80929.1"/>
    </source>
</evidence>
<comment type="subcellular location">
    <subcellularLocation>
        <location evidence="1">Nucleus</location>
    </subcellularLocation>
</comment>
<evidence type="ECO:0008006" key="9">
    <source>
        <dbReference type="Google" id="ProtNLM"/>
    </source>
</evidence>
<evidence type="ECO:0000256" key="6">
    <source>
        <dbReference type="SAM" id="MobiDB-lite"/>
    </source>
</evidence>
<feature type="region of interest" description="Disordered" evidence="6">
    <location>
        <begin position="449"/>
        <end position="650"/>
    </location>
</feature>
<dbReference type="OrthoDB" id="20886at2759"/>
<reference evidence="7 8" key="1">
    <citation type="submission" date="2019-04" db="EMBL/GenBank/DDBJ databases">
        <title>Comparative genomics and transcriptomics to analyze fruiting body development in filamentous ascomycetes.</title>
        <authorList>
            <consortium name="DOE Joint Genome Institute"/>
            <person name="Lutkenhaus R."/>
            <person name="Traeger S."/>
            <person name="Breuer J."/>
            <person name="Kuo A."/>
            <person name="Lipzen A."/>
            <person name="Pangilinan J."/>
            <person name="Dilworth D."/>
            <person name="Sandor L."/>
            <person name="Poggeler S."/>
            <person name="Barry K."/>
            <person name="Grigoriev I.V."/>
            <person name="Nowrousian M."/>
        </authorList>
    </citation>
    <scope>NUCLEOTIDE SEQUENCE [LARGE SCALE GENOMIC DNA]</scope>
    <source>
        <strain evidence="7 8">CBS 389.68</strain>
    </source>
</reference>
<evidence type="ECO:0000313" key="8">
    <source>
        <dbReference type="Proteomes" id="UP000298138"/>
    </source>
</evidence>
<keyword evidence="3" id="KW-0805">Transcription regulation</keyword>
<name>A0A4S2MWA1_9PEZI</name>
<feature type="compositionally biased region" description="Polar residues" evidence="6">
    <location>
        <begin position="526"/>
        <end position="555"/>
    </location>
</feature>
<feature type="compositionally biased region" description="Polar residues" evidence="6">
    <location>
        <begin position="576"/>
        <end position="604"/>
    </location>
</feature>
<dbReference type="InParanoid" id="A0A4S2MWA1"/>
<feature type="compositionally biased region" description="Polar residues" evidence="6">
    <location>
        <begin position="214"/>
        <end position="231"/>
    </location>
</feature>
<dbReference type="InterPro" id="IPR013907">
    <property type="entry name" value="Sds3"/>
</dbReference>
<dbReference type="STRING" id="341454.A0A4S2MWA1"/>
<dbReference type="GO" id="GO:0010468">
    <property type="term" value="P:regulation of gene expression"/>
    <property type="evidence" value="ECO:0007669"/>
    <property type="project" value="UniProtKB-ARBA"/>
</dbReference>
<dbReference type="PANTHER" id="PTHR21964">
    <property type="entry name" value="BREAST CANCER METASTASIS-SUPPRESSOR 1"/>
    <property type="match status" value="1"/>
</dbReference>
<keyword evidence="2" id="KW-0678">Repressor</keyword>
<keyword evidence="4" id="KW-0804">Transcription</keyword>
<dbReference type="AlphaFoldDB" id="A0A4S2MWA1"/>
<feature type="compositionally biased region" description="Polar residues" evidence="6">
    <location>
        <begin position="93"/>
        <end position="102"/>
    </location>
</feature>
<evidence type="ECO:0000256" key="3">
    <source>
        <dbReference type="ARBA" id="ARBA00023015"/>
    </source>
</evidence>
<dbReference type="EMBL" id="ML220122">
    <property type="protein sequence ID" value="TGZ80929.1"/>
    <property type="molecule type" value="Genomic_DNA"/>
</dbReference>
<evidence type="ECO:0000256" key="2">
    <source>
        <dbReference type="ARBA" id="ARBA00022491"/>
    </source>
</evidence>
<feature type="region of interest" description="Disordered" evidence="6">
    <location>
        <begin position="1"/>
        <end position="265"/>
    </location>
</feature>
<feature type="compositionally biased region" description="Pro residues" evidence="6">
    <location>
        <begin position="475"/>
        <end position="484"/>
    </location>
</feature>
<evidence type="ECO:0000256" key="5">
    <source>
        <dbReference type="ARBA" id="ARBA00023242"/>
    </source>
</evidence>
<proteinExistence type="predicted"/>
<dbReference type="Proteomes" id="UP000298138">
    <property type="component" value="Unassembled WGS sequence"/>
</dbReference>